<sequence length="68" mass="7606">MVHLLAVDSMETHKAIDSATTTWERTTTSLPREVPLQAPATPSTAVIGGHYFEENPDMRDNTQCLKHR</sequence>
<dbReference type="EMBL" id="NBNE01003172">
    <property type="protein sequence ID" value="OWZ08390.1"/>
    <property type="molecule type" value="Genomic_DNA"/>
</dbReference>
<keyword evidence="2" id="KW-1185">Reference proteome</keyword>
<accession>A0A225VV14</accession>
<gene>
    <name evidence="1" type="ORF">PHMEG_00019080</name>
</gene>
<dbReference type="Proteomes" id="UP000198211">
    <property type="component" value="Unassembled WGS sequence"/>
</dbReference>
<name>A0A225VV14_9STRA</name>
<evidence type="ECO:0000313" key="1">
    <source>
        <dbReference type="EMBL" id="OWZ08390.1"/>
    </source>
</evidence>
<comment type="caution">
    <text evidence="1">The sequence shown here is derived from an EMBL/GenBank/DDBJ whole genome shotgun (WGS) entry which is preliminary data.</text>
</comment>
<proteinExistence type="predicted"/>
<protein>
    <submittedName>
        <fullName evidence="1">Uncharacterized protein</fullName>
    </submittedName>
</protein>
<evidence type="ECO:0000313" key="2">
    <source>
        <dbReference type="Proteomes" id="UP000198211"/>
    </source>
</evidence>
<dbReference type="AlphaFoldDB" id="A0A225VV14"/>
<reference evidence="2" key="1">
    <citation type="submission" date="2017-03" db="EMBL/GenBank/DDBJ databases">
        <title>Phytopthora megakarya and P. palmivora, two closely related causual agents of cacao black pod achieved similar genome size and gene model numbers by different mechanisms.</title>
        <authorList>
            <person name="Ali S."/>
            <person name="Shao J."/>
            <person name="Larry D.J."/>
            <person name="Kronmiller B."/>
            <person name="Shen D."/>
            <person name="Strem M.D."/>
            <person name="Melnick R.L."/>
            <person name="Guiltinan M.J."/>
            <person name="Tyler B.M."/>
            <person name="Meinhardt L.W."/>
            <person name="Bailey B.A."/>
        </authorList>
    </citation>
    <scope>NUCLEOTIDE SEQUENCE [LARGE SCALE GENOMIC DNA]</scope>
    <source>
        <strain evidence="2">zdho120</strain>
    </source>
</reference>
<organism evidence="1 2">
    <name type="scientific">Phytophthora megakarya</name>
    <dbReference type="NCBI Taxonomy" id="4795"/>
    <lineage>
        <taxon>Eukaryota</taxon>
        <taxon>Sar</taxon>
        <taxon>Stramenopiles</taxon>
        <taxon>Oomycota</taxon>
        <taxon>Peronosporomycetes</taxon>
        <taxon>Peronosporales</taxon>
        <taxon>Peronosporaceae</taxon>
        <taxon>Phytophthora</taxon>
    </lineage>
</organism>